<dbReference type="Pfam" id="PF13560">
    <property type="entry name" value="HTH_31"/>
    <property type="match status" value="1"/>
</dbReference>
<evidence type="ECO:0000313" key="2">
    <source>
        <dbReference type="EMBL" id="MFD1045636.1"/>
    </source>
</evidence>
<dbReference type="InterPro" id="IPR001387">
    <property type="entry name" value="Cro/C1-type_HTH"/>
</dbReference>
<evidence type="ECO:0000313" key="3">
    <source>
        <dbReference type="Proteomes" id="UP001597045"/>
    </source>
</evidence>
<reference evidence="3" key="1">
    <citation type="journal article" date="2019" name="Int. J. Syst. Evol. Microbiol.">
        <title>The Global Catalogue of Microorganisms (GCM) 10K type strain sequencing project: providing services to taxonomists for standard genome sequencing and annotation.</title>
        <authorList>
            <consortium name="The Broad Institute Genomics Platform"/>
            <consortium name="The Broad Institute Genome Sequencing Center for Infectious Disease"/>
            <person name="Wu L."/>
            <person name="Ma J."/>
        </authorList>
    </citation>
    <scope>NUCLEOTIDE SEQUENCE [LARGE SCALE GENOMIC DNA]</scope>
    <source>
        <strain evidence="3">JCM 31486</strain>
    </source>
</reference>
<dbReference type="InterPro" id="IPR010982">
    <property type="entry name" value="Lambda_DNA-bd_dom_sf"/>
</dbReference>
<accession>A0ABW3M4S9</accession>
<dbReference type="EMBL" id="JBHTIS010000363">
    <property type="protein sequence ID" value="MFD1045636.1"/>
    <property type="molecule type" value="Genomic_DNA"/>
</dbReference>
<dbReference type="CDD" id="cd00093">
    <property type="entry name" value="HTH_XRE"/>
    <property type="match status" value="1"/>
</dbReference>
<gene>
    <name evidence="2" type="ORF">ACFQ1S_08665</name>
</gene>
<proteinExistence type="predicted"/>
<keyword evidence="3" id="KW-1185">Reference proteome</keyword>
<evidence type="ECO:0000259" key="1">
    <source>
        <dbReference type="PROSITE" id="PS50943"/>
    </source>
</evidence>
<dbReference type="SMART" id="SM00530">
    <property type="entry name" value="HTH_XRE"/>
    <property type="match status" value="1"/>
</dbReference>
<feature type="domain" description="HTH cro/C1-type" evidence="1">
    <location>
        <begin position="8"/>
        <end position="60"/>
    </location>
</feature>
<dbReference type="PROSITE" id="PS50943">
    <property type="entry name" value="HTH_CROC1"/>
    <property type="match status" value="1"/>
</dbReference>
<comment type="caution">
    <text evidence="2">The sequence shown here is derived from an EMBL/GenBank/DDBJ whole genome shotgun (WGS) entry which is preliminary data.</text>
</comment>
<sequence length="234" mass="24907">MDETGRALRAVREAAGFSLSALASLVHYSKAYLSLVETGKRAATSEIVETYERVLGIGGLGEAVNRREFLSVTALAATNAKLVTELTACIASGDAGPLATVQTTYGVDMAIASILDRASLGVLHRWAEDDSDPVTRVNAAGILAKVPGQGEADRVLTVLGRDEDVRDRYLTAVVARVTSLDWSTATRVTRAPDGFPQPLLVAERLAREAVNPADADARWCSAVMLQRLSPMLGR</sequence>
<dbReference type="Proteomes" id="UP001597045">
    <property type="component" value="Unassembled WGS sequence"/>
</dbReference>
<name>A0ABW3M4S9_9PSEU</name>
<dbReference type="SUPFAM" id="SSF47413">
    <property type="entry name" value="lambda repressor-like DNA-binding domains"/>
    <property type="match status" value="1"/>
</dbReference>
<dbReference type="Gene3D" id="1.10.260.40">
    <property type="entry name" value="lambda repressor-like DNA-binding domains"/>
    <property type="match status" value="1"/>
</dbReference>
<organism evidence="2 3">
    <name type="scientific">Kibdelosporangium lantanae</name>
    <dbReference type="NCBI Taxonomy" id="1497396"/>
    <lineage>
        <taxon>Bacteria</taxon>
        <taxon>Bacillati</taxon>
        <taxon>Actinomycetota</taxon>
        <taxon>Actinomycetes</taxon>
        <taxon>Pseudonocardiales</taxon>
        <taxon>Pseudonocardiaceae</taxon>
        <taxon>Kibdelosporangium</taxon>
    </lineage>
</organism>
<protein>
    <submittedName>
        <fullName evidence="2">Helix-turn-helix domain-containing protein</fullName>
    </submittedName>
</protein>